<keyword evidence="5" id="KW-0143">Chaperone</keyword>
<proteinExistence type="inferred from homology"/>
<keyword evidence="8" id="KW-1185">Reference proteome</keyword>
<dbReference type="Pfam" id="PF00012">
    <property type="entry name" value="HSP70"/>
    <property type="match status" value="1"/>
</dbReference>
<dbReference type="GO" id="GO:0030968">
    <property type="term" value="P:endoplasmic reticulum unfolded protein response"/>
    <property type="evidence" value="ECO:0007669"/>
    <property type="project" value="TreeGrafter"/>
</dbReference>
<gene>
    <name evidence="7" type="ORF">DIABBA_LOCUS831</name>
</gene>
<dbReference type="OrthoDB" id="10262720at2759"/>
<dbReference type="PANTHER" id="PTHR45639:SF3">
    <property type="entry name" value="HYPOXIA UP-REGULATED PROTEIN 1"/>
    <property type="match status" value="1"/>
</dbReference>
<evidence type="ECO:0000313" key="7">
    <source>
        <dbReference type="EMBL" id="CAG9826744.1"/>
    </source>
</evidence>
<keyword evidence="4" id="KW-0067">ATP-binding</keyword>
<dbReference type="PANTHER" id="PTHR45639">
    <property type="entry name" value="HSC70CB, ISOFORM G-RELATED"/>
    <property type="match status" value="1"/>
</dbReference>
<evidence type="ECO:0000256" key="3">
    <source>
        <dbReference type="ARBA" id="ARBA00022824"/>
    </source>
</evidence>
<accession>A0A9N9X4B0</accession>
<keyword evidence="3" id="KW-0256">Endoplasmic reticulum</keyword>
<comment type="similarity">
    <text evidence="1">Belongs to the heat shock protein 70 family.</text>
</comment>
<evidence type="ECO:0000256" key="5">
    <source>
        <dbReference type="ARBA" id="ARBA00023186"/>
    </source>
</evidence>
<evidence type="ECO:0000256" key="4">
    <source>
        <dbReference type="ARBA" id="ARBA00022840"/>
    </source>
</evidence>
<dbReference type="EMBL" id="OU898276">
    <property type="protein sequence ID" value="CAG9826744.1"/>
    <property type="molecule type" value="Genomic_DNA"/>
</dbReference>
<dbReference type="GO" id="GO:0005524">
    <property type="term" value="F:ATP binding"/>
    <property type="evidence" value="ECO:0007669"/>
    <property type="project" value="UniProtKB-KW"/>
</dbReference>
<dbReference type="Gene3D" id="2.60.34.10">
    <property type="entry name" value="Substrate Binding Domain Of DNAk, Chain A, domain 1"/>
    <property type="match status" value="1"/>
</dbReference>
<evidence type="ECO:0000256" key="1">
    <source>
        <dbReference type="ARBA" id="ARBA00007381"/>
    </source>
</evidence>
<evidence type="ECO:0000256" key="2">
    <source>
        <dbReference type="ARBA" id="ARBA00022741"/>
    </source>
</evidence>
<dbReference type="SUPFAM" id="SSF53067">
    <property type="entry name" value="Actin-like ATPase domain"/>
    <property type="match status" value="1"/>
</dbReference>
<dbReference type="PRINTS" id="PR00301">
    <property type="entry name" value="HEATSHOCK70"/>
</dbReference>
<keyword evidence="2" id="KW-0547">Nucleotide-binding</keyword>
<evidence type="ECO:0000313" key="8">
    <source>
        <dbReference type="Proteomes" id="UP001153709"/>
    </source>
</evidence>
<dbReference type="InterPro" id="IPR029047">
    <property type="entry name" value="HSP70_peptide-bd_sf"/>
</dbReference>
<dbReference type="InterPro" id="IPR043129">
    <property type="entry name" value="ATPase_NBD"/>
</dbReference>
<dbReference type="GO" id="GO:0140662">
    <property type="term" value="F:ATP-dependent protein folding chaperone"/>
    <property type="evidence" value="ECO:0007669"/>
    <property type="project" value="InterPro"/>
</dbReference>
<reference evidence="7" key="1">
    <citation type="submission" date="2022-01" db="EMBL/GenBank/DDBJ databases">
        <authorList>
            <person name="King R."/>
        </authorList>
    </citation>
    <scope>NUCLEOTIDE SEQUENCE</scope>
</reference>
<protein>
    <recommendedName>
        <fullName evidence="6">Hypoxia up-regulated protein 1</fullName>
    </recommendedName>
</protein>
<organism evidence="7 8">
    <name type="scientific">Diabrotica balteata</name>
    <name type="common">Banded cucumber beetle</name>
    <dbReference type="NCBI Taxonomy" id="107213"/>
    <lineage>
        <taxon>Eukaryota</taxon>
        <taxon>Metazoa</taxon>
        <taxon>Ecdysozoa</taxon>
        <taxon>Arthropoda</taxon>
        <taxon>Hexapoda</taxon>
        <taxon>Insecta</taxon>
        <taxon>Pterygota</taxon>
        <taxon>Neoptera</taxon>
        <taxon>Endopterygota</taxon>
        <taxon>Coleoptera</taxon>
        <taxon>Polyphaga</taxon>
        <taxon>Cucujiformia</taxon>
        <taxon>Chrysomeloidea</taxon>
        <taxon>Chrysomelidae</taxon>
        <taxon>Galerucinae</taxon>
        <taxon>Diabroticina</taxon>
        <taxon>Diabroticites</taxon>
        <taxon>Diabrotica</taxon>
    </lineage>
</organism>
<dbReference type="Proteomes" id="UP001153709">
    <property type="component" value="Chromosome 1"/>
</dbReference>
<dbReference type="GO" id="GO:0034663">
    <property type="term" value="C:endoplasmic reticulum chaperone complex"/>
    <property type="evidence" value="ECO:0007669"/>
    <property type="project" value="TreeGrafter"/>
</dbReference>
<sequence length="108" mass="11990">MDVVSQVVLVGAGNRVPKVQEHLRNAVGQELPKNLNTDEAAAMGAAYKAADLSTGFKVAKFITKDAVVYPIRVTFERLAETYVKQVKRTLFGLMNSYPQKKIIQQTHQ</sequence>
<dbReference type="InterPro" id="IPR013126">
    <property type="entry name" value="Hsp_70_fam"/>
</dbReference>
<dbReference type="AlphaFoldDB" id="A0A9N9X4B0"/>
<evidence type="ECO:0000256" key="6">
    <source>
        <dbReference type="ARBA" id="ARBA00040503"/>
    </source>
</evidence>
<name>A0A9N9X4B0_DIABA</name>